<evidence type="ECO:0000256" key="1">
    <source>
        <dbReference type="SAM" id="MobiDB-lite"/>
    </source>
</evidence>
<organism evidence="3 4">
    <name type="scientific">Amniculicola lignicola CBS 123094</name>
    <dbReference type="NCBI Taxonomy" id="1392246"/>
    <lineage>
        <taxon>Eukaryota</taxon>
        <taxon>Fungi</taxon>
        <taxon>Dikarya</taxon>
        <taxon>Ascomycota</taxon>
        <taxon>Pezizomycotina</taxon>
        <taxon>Dothideomycetes</taxon>
        <taxon>Pleosporomycetidae</taxon>
        <taxon>Pleosporales</taxon>
        <taxon>Amniculicolaceae</taxon>
        <taxon>Amniculicola</taxon>
    </lineage>
</organism>
<dbReference type="EMBL" id="ML977736">
    <property type="protein sequence ID" value="KAF1993060.1"/>
    <property type="molecule type" value="Genomic_DNA"/>
</dbReference>
<dbReference type="Pfam" id="PF26652">
    <property type="entry name" value="Zn_ribbon_double"/>
    <property type="match status" value="1"/>
</dbReference>
<dbReference type="InterPro" id="IPR058253">
    <property type="entry name" value="Zn_ribbon_double"/>
</dbReference>
<name>A0A6A5VUK2_9PLEO</name>
<feature type="region of interest" description="Disordered" evidence="1">
    <location>
        <begin position="13"/>
        <end position="33"/>
    </location>
</feature>
<protein>
    <recommendedName>
        <fullName evidence="2">Probable double zinc ribbon domain-containing protein</fullName>
    </recommendedName>
</protein>
<reference evidence="3" key="1">
    <citation type="journal article" date="2020" name="Stud. Mycol.">
        <title>101 Dothideomycetes genomes: a test case for predicting lifestyles and emergence of pathogens.</title>
        <authorList>
            <person name="Haridas S."/>
            <person name="Albert R."/>
            <person name="Binder M."/>
            <person name="Bloem J."/>
            <person name="Labutti K."/>
            <person name="Salamov A."/>
            <person name="Andreopoulos B."/>
            <person name="Baker S."/>
            <person name="Barry K."/>
            <person name="Bills G."/>
            <person name="Bluhm B."/>
            <person name="Cannon C."/>
            <person name="Castanera R."/>
            <person name="Culley D."/>
            <person name="Daum C."/>
            <person name="Ezra D."/>
            <person name="Gonzalez J."/>
            <person name="Henrissat B."/>
            <person name="Kuo A."/>
            <person name="Liang C."/>
            <person name="Lipzen A."/>
            <person name="Lutzoni F."/>
            <person name="Magnuson J."/>
            <person name="Mondo S."/>
            <person name="Nolan M."/>
            <person name="Ohm R."/>
            <person name="Pangilinan J."/>
            <person name="Park H.-J."/>
            <person name="Ramirez L."/>
            <person name="Alfaro M."/>
            <person name="Sun H."/>
            <person name="Tritt A."/>
            <person name="Yoshinaga Y."/>
            <person name="Zwiers L.-H."/>
            <person name="Turgeon B."/>
            <person name="Goodwin S."/>
            <person name="Spatafora J."/>
            <person name="Crous P."/>
            <person name="Grigoriev I."/>
        </authorList>
    </citation>
    <scope>NUCLEOTIDE SEQUENCE</scope>
    <source>
        <strain evidence="3">CBS 123094</strain>
    </source>
</reference>
<dbReference type="OrthoDB" id="3793432at2759"/>
<keyword evidence="4" id="KW-1185">Reference proteome</keyword>
<evidence type="ECO:0000313" key="3">
    <source>
        <dbReference type="EMBL" id="KAF1993060.1"/>
    </source>
</evidence>
<sequence length="240" mass="27343">MYDDWTTGIELFMPEQERSQQLPNMPSIKAGHSENKNRSTIFLDIRFDEVEDDIRRERAKAIARFNEEALQSDDDPIQRVTRADADGIWHCCNCGYENPLIQIPGPHPFGWLKCGRCQQLWKPDSVTTNVLQPYYLPYSLRHSKEFSLVPNLYDTPIPYGQMCTCGLTHRGVLKLKWGELGDLQLATLVFPEELCVCGSNASAKWVCFQIGDNSDYRKGDPNATAARALERRLGFAIDNP</sequence>
<dbReference type="Proteomes" id="UP000799779">
    <property type="component" value="Unassembled WGS sequence"/>
</dbReference>
<proteinExistence type="predicted"/>
<evidence type="ECO:0000313" key="4">
    <source>
        <dbReference type="Proteomes" id="UP000799779"/>
    </source>
</evidence>
<accession>A0A6A5VUK2</accession>
<dbReference type="AlphaFoldDB" id="A0A6A5VUK2"/>
<gene>
    <name evidence="3" type="ORF">P154DRAFT_583167</name>
</gene>
<evidence type="ECO:0000259" key="2">
    <source>
        <dbReference type="Pfam" id="PF26652"/>
    </source>
</evidence>
<feature type="domain" description="Probable double zinc ribbon" evidence="2">
    <location>
        <begin position="87"/>
        <end position="225"/>
    </location>
</feature>